<keyword evidence="2" id="KW-0964">Secreted</keyword>
<evidence type="ECO:0000259" key="8">
    <source>
        <dbReference type="PROSITE" id="PS50871"/>
    </source>
</evidence>
<evidence type="ECO:0000256" key="6">
    <source>
        <dbReference type="SAM" id="MobiDB-lite"/>
    </source>
</evidence>
<dbReference type="InterPro" id="IPR001073">
    <property type="entry name" value="C1q_dom"/>
</dbReference>
<name>A0A9D3TIE4_MEGAT</name>
<dbReference type="PROSITE" id="PS50871">
    <property type="entry name" value="C1Q"/>
    <property type="match status" value="2"/>
</dbReference>
<dbReference type="OrthoDB" id="8964326at2759"/>
<keyword evidence="7" id="KW-1133">Transmembrane helix</keyword>
<reference evidence="9" key="1">
    <citation type="submission" date="2021-01" db="EMBL/GenBank/DDBJ databases">
        <authorList>
            <person name="Zahm M."/>
            <person name="Roques C."/>
            <person name="Cabau C."/>
            <person name="Klopp C."/>
            <person name="Donnadieu C."/>
            <person name="Jouanno E."/>
            <person name="Lampietro C."/>
            <person name="Louis A."/>
            <person name="Herpin A."/>
            <person name="Echchiki A."/>
            <person name="Berthelot C."/>
            <person name="Parey E."/>
            <person name="Roest-Crollius H."/>
            <person name="Braasch I."/>
            <person name="Postlethwait J."/>
            <person name="Bobe J."/>
            <person name="Montfort J."/>
            <person name="Bouchez O."/>
            <person name="Begum T."/>
            <person name="Mejri S."/>
            <person name="Adams A."/>
            <person name="Chen W.-J."/>
            <person name="Guiguen Y."/>
        </authorList>
    </citation>
    <scope>NUCLEOTIDE SEQUENCE</scope>
    <source>
        <strain evidence="9">YG-15Mar2019-1</strain>
        <tissue evidence="9">Brain</tissue>
    </source>
</reference>
<dbReference type="SMART" id="SM00110">
    <property type="entry name" value="C1Q"/>
    <property type="match status" value="2"/>
</dbReference>
<feature type="domain" description="C1q" evidence="8">
    <location>
        <begin position="454"/>
        <end position="584"/>
    </location>
</feature>
<dbReference type="Proteomes" id="UP001046870">
    <property type="component" value="Chromosome 3"/>
</dbReference>
<organism evidence="9 10">
    <name type="scientific">Megalops atlanticus</name>
    <name type="common">Tarpon</name>
    <name type="synonym">Clupea gigantea</name>
    <dbReference type="NCBI Taxonomy" id="7932"/>
    <lineage>
        <taxon>Eukaryota</taxon>
        <taxon>Metazoa</taxon>
        <taxon>Chordata</taxon>
        <taxon>Craniata</taxon>
        <taxon>Vertebrata</taxon>
        <taxon>Euteleostomi</taxon>
        <taxon>Actinopterygii</taxon>
        <taxon>Neopterygii</taxon>
        <taxon>Teleostei</taxon>
        <taxon>Elopiformes</taxon>
        <taxon>Megalopidae</taxon>
        <taxon>Megalops</taxon>
    </lineage>
</organism>
<dbReference type="AlphaFoldDB" id="A0A9D3TIE4"/>
<evidence type="ECO:0000256" key="7">
    <source>
        <dbReference type="SAM" id="Phobius"/>
    </source>
</evidence>
<dbReference type="InterPro" id="IPR050392">
    <property type="entry name" value="Collagen/C1q_domain"/>
</dbReference>
<evidence type="ECO:0000256" key="3">
    <source>
        <dbReference type="ARBA" id="ARBA00022530"/>
    </source>
</evidence>
<dbReference type="PANTHER" id="PTHR15427">
    <property type="entry name" value="EMILIN ELASTIN MICROFIBRIL INTERFACE-LOCATED PROTEIN ELASTIN MICROFIBRIL INTERFACER"/>
    <property type="match status" value="1"/>
</dbReference>
<keyword evidence="5" id="KW-0176">Collagen</keyword>
<evidence type="ECO:0000313" key="9">
    <source>
        <dbReference type="EMBL" id="KAG7483891.1"/>
    </source>
</evidence>
<feature type="domain" description="C1q" evidence="8">
    <location>
        <begin position="211"/>
        <end position="352"/>
    </location>
</feature>
<comment type="caution">
    <text evidence="9">The sequence shown here is derived from an EMBL/GenBank/DDBJ whole genome shotgun (WGS) entry which is preliminary data.</text>
</comment>
<dbReference type="GO" id="GO:0005581">
    <property type="term" value="C:collagen trimer"/>
    <property type="evidence" value="ECO:0007669"/>
    <property type="project" value="UniProtKB-KW"/>
</dbReference>
<evidence type="ECO:0000256" key="4">
    <source>
        <dbReference type="ARBA" id="ARBA00022729"/>
    </source>
</evidence>
<dbReference type="Pfam" id="PF00386">
    <property type="entry name" value="C1q"/>
    <property type="match status" value="2"/>
</dbReference>
<comment type="subcellular location">
    <subcellularLocation>
        <location evidence="1">Secreted</location>
        <location evidence="1">Extracellular space</location>
        <location evidence="1">Extracellular matrix</location>
    </subcellularLocation>
</comment>
<feature type="region of interest" description="Disordered" evidence="6">
    <location>
        <begin position="135"/>
        <end position="155"/>
    </location>
</feature>
<feature type="region of interest" description="Disordered" evidence="6">
    <location>
        <begin position="167"/>
        <end position="231"/>
    </location>
</feature>
<dbReference type="PANTHER" id="PTHR15427:SF29">
    <property type="entry name" value="COMPLEMENT C1Q SUBCOMPONENT SUBUNIT C"/>
    <property type="match status" value="1"/>
</dbReference>
<feature type="region of interest" description="Disordered" evidence="6">
    <location>
        <begin position="379"/>
        <end position="434"/>
    </location>
</feature>
<keyword evidence="4" id="KW-0732">Signal</keyword>
<gene>
    <name evidence="9" type="ORF">MATL_G00043110</name>
</gene>
<evidence type="ECO:0000313" key="10">
    <source>
        <dbReference type="Proteomes" id="UP001046870"/>
    </source>
</evidence>
<keyword evidence="10" id="KW-1185">Reference proteome</keyword>
<accession>A0A9D3TIE4</accession>
<evidence type="ECO:0000256" key="5">
    <source>
        <dbReference type="ARBA" id="ARBA00023119"/>
    </source>
</evidence>
<dbReference type="PRINTS" id="PR00007">
    <property type="entry name" value="COMPLEMNTC1Q"/>
</dbReference>
<dbReference type="FunFam" id="2.60.120.40:FF:000001">
    <property type="entry name" value="Complement C1q B chain"/>
    <property type="match status" value="1"/>
</dbReference>
<sequence length="584" mass="62765">MEATKKRNEPCYPLPFPLALSAGVISFCSDRTNCQFLALFKKNRNCQLYNLMPAVLLLLVSTSLLVIWPIFLVHGKRRRSEKEEKKSFQLIQFGMQNIGFPRMYCVGHEFVVVWLAALLTSGLCQDNCPAPNGIPGEEGIPGRGGLPGEKGQKGEAAPLVDSVMRTGLKGDQGDRGLPGPAGHKGYRGDLGPMGLPGPQGPRGRSGDGSSPLMQQSAFSVERTSKDKPGNSLPVTFDRVLTDIKKDFNLRTGYFTCKVAGAYYFVFQSMSMGNLCLALKSDALDAAGLGFCDYNKRGTTQLISGGAVLQLTQGQRVWVEPFKEEGNFANHMTNSQSRSIHISAVMFACCVTLGTFVAVALLPTVATQVCPSMGTPGLPGIPGFPGRDGRDGAKGEKGEPGQPFRAGQVAEKGEKGERGPVGPTGKIGRTGTKGQLGLPGPVGPPGDMGPSGVYSLALQSAFSVSRRTRSHPVRNSPVRFSNVITNVNNHFDMASGKFVCHIPGTYYFVYHASSLISLCVVLKRDGESVASFCDHQYNTNQVSSGGLALYLKKDQKVWLETTDYNGMIGTEGRQSVFSGFLLYPH</sequence>
<evidence type="ECO:0000256" key="2">
    <source>
        <dbReference type="ARBA" id="ARBA00022525"/>
    </source>
</evidence>
<evidence type="ECO:0000256" key="1">
    <source>
        <dbReference type="ARBA" id="ARBA00004498"/>
    </source>
</evidence>
<feature type="compositionally biased region" description="Gly residues" evidence="6">
    <location>
        <begin position="139"/>
        <end position="148"/>
    </location>
</feature>
<keyword evidence="7" id="KW-0812">Transmembrane</keyword>
<dbReference type="Gene3D" id="2.60.120.40">
    <property type="match status" value="2"/>
</dbReference>
<dbReference type="InterPro" id="IPR008983">
    <property type="entry name" value="Tumour_necrosis_fac-like_dom"/>
</dbReference>
<feature type="compositionally biased region" description="Basic and acidic residues" evidence="6">
    <location>
        <begin position="386"/>
        <end position="398"/>
    </location>
</feature>
<keyword evidence="7" id="KW-0472">Membrane</keyword>
<dbReference type="EMBL" id="JAFDVH010000003">
    <property type="protein sequence ID" value="KAG7483891.1"/>
    <property type="molecule type" value="Genomic_DNA"/>
</dbReference>
<proteinExistence type="predicted"/>
<keyword evidence="3" id="KW-0272">Extracellular matrix</keyword>
<protein>
    <recommendedName>
        <fullName evidence="8">C1q domain-containing protein</fullName>
    </recommendedName>
</protein>
<feature type="transmembrane region" description="Helical" evidence="7">
    <location>
        <begin position="51"/>
        <end position="73"/>
    </location>
</feature>
<dbReference type="SUPFAM" id="SSF49842">
    <property type="entry name" value="TNF-like"/>
    <property type="match status" value="2"/>
</dbReference>